<evidence type="ECO:0000313" key="1">
    <source>
        <dbReference type="EMBL" id="KAJ1721373.1"/>
    </source>
</evidence>
<organism evidence="1 2">
    <name type="scientific">Coemansia erecta</name>
    <dbReference type="NCBI Taxonomy" id="147472"/>
    <lineage>
        <taxon>Eukaryota</taxon>
        <taxon>Fungi</taxon>
        <taxon>Fungi incertae sedis</taxon>
        <taxon>Zoopagomycota</taxon>
        <taxon>Kickxellomycotina</taxon>
        <taxon>Kickxellomycetes</taxon>
        <taxon>Kickxellales</taxon>
        <taxon>Kickxellaceae</taxon>
        <taxon>Coemansia</taxon>
    </lineage>
</organism>
<dbReference type="OrthoDB" id="6021263at2759"/>
<name>A0A9W7XZT4_9FUNG</name>
<dbReference type="PANTHER" id="PTHR28266:SF1">
    <property type="entry name" value="LARGE RIBOSOMAL SUBUNIT PROTEIN ML58"/>
    <property type="match status" value="1"/>
</dbReference>
<keyword evidence="2" id="KW-1185">Reference proteome</keyword>
<reference evidence="1" key="1">
    <citation type="submission" date="2022-07" db="EMBL/GenBank/DDBJ databases">
        <title>Phylogenomic reconstructions and comparative analyses of Kickxellomycotina fungi.</title>
        <authorList>
            <person name="Reynolds N.K."/>
            <person name="Stajich J.E."/>
            <person name="Barry K."/>
            <person name="Grigoriev I.V."/>
            <person name="Crous P."/>
            <person name="Smith M.E."/>
        </authorList>
    </citation>
    <scope>NUCLEOTIDE SEQUENCE</scope>
    <source>
        <strain evidence="1">NBRC 32514</strain>
    </source>
</reference>
<dbReference type="Proteomes" id="UP001149813">
    <property type="component" value="Unassembled WGS sequence"/>
</dbReference>
<dbReference type="GO" id="GO:0003735">
    <property type="term" value="F:structural constituent of ribosome"/>
    <property type="evidence" value="ECO:0007669"/>
    <property type="project" value="TreeGrafter"/>
</dbReference>
<protein>
    <submittedName>
        <fullName evidence="1">Uncharacterized protein</fullName>
    </submittedName>
</protein>
<accession>A0A9W7XZT4</accession>
<evidence type="ECO:0000313" key="2">
    <source>
        <dbReference type="Proteomes" id="UP001149813"/>
    </source>
</evidence>
<proteinExistence type="predicted"/>
<dbReference type="InterPro" id="IPR024388">
    <property type="entry name" value="Ribosomal_mL58"/>
</dbReference>
<dbReference type="EMBL" id="JANBOJ010000176">
    <property type="protein sequence ID" value="KAJ1721373.1"/>
    <property type="molecule type" value="Genomic_DNA"/>
</dbReference>
<dbReference type="AlphaFoldDB" id="A0A9W7XZT4"/>
<sequence length="158" mass="18042">MSGLALGRVLKAAGSTWLRQSAAMSSAAARKSLGTNVHYTETLDDGSIFVSRVPKEMPAVSEADLPPPVREYKPAERKPLTAELKHAMAKLRNEDPAHWTVSRLAKKFDVPSQVVLMLAPSPKWRREEVQRQADQEWEKMGYKKRLIRINRLRRRLLW</sequence>
<dbReference type="GO" id="GO:0005762">
    <property type="term" value="C:mitochondrial large ribosomal subunit"/>
    <property type="evidence" value="ECO:0007669"/>
    <property type="project" value="TreeGrafter"/>
</dbReference>
<gene>
    <name evidence="1" type="ORF">LPJ53_004097</name>
</gene>
<comment type="caution">
    <text evidence="1">The sequence shown here is derived from an EMBL/GenBank/DDBJ whole genome shotgun (WGS) entry which is preliminary data.</text>
</comment>
<dbReference type="PANTHER" id="PTHR28266">
    <property type="entry name" value="54S RIBOSOMAL PROTEIN L20, MITOCHONDRIAL"/>
    <property type="match status" value="1"/>
</dbReference>
<dbReference type="Pfam" id="PF12824">
    <property type="entry name" value="MRP-L20"/>
    <property type="match status" value="1"/>
</dbReference>